<dbReference type="Gene3D" id="3.90.1720.10">
    <property type="entry name" value="endopeptidase domain like (from Nostoc punctiforme)"/>
    <property type="match status" value="1"/>
</dbReference>
<proteinExistence type="predicted"/>
<dbReference type="Proteomes" id="UP000443582">
    <property type="component" value="Unassembled WGS sequence"/>
</dbReference>
<dbReference type="InterPro" id="IPR024453">
    <property type="entry name" value="Peptidase_C92"/>
</dbReference>
<evidence type="ECO:0008006" key="3">
    <source>
        <dbReference type="Google" id="ProtNLM"/>
    </source>
</evidence>
<sequence length="544" mass="63153">MKKRLLTCGLCLLSLTIPIGCQQKSYRTPSSLKNSNFDSLIHEMHESVSKGVKSPKECAQKTQYYYGKLFEIESDDIDFSEFSKYQMQDFTMASFSIRLDLKEKLKALNSNDELTQEELACLKGVKTIFRALRYLEDYFIESYYASRQKGSKPIDFNTLDYSNNKIKDLPVHFMVNPDYSFEGVEDLKSGDIILSRGNAYSSAAIARIGDDDHQFSHLTLVYRDEKTNKLYTSEAHIEVGNVVAPFQVHLDQKNSRTVVFRHKDEKLAHLAGKIMHERFSKYSKEKKKNVPYDFTMDYHDDSEVFCSEVIYHGYKKASEQLSSKSMDIPEYKTTFNPALLSFLQDFGLKVTSENISSFKTFGPGEIQFDSRFDLVAEWRNPNKLKDTRYKDAVLTKIFEWMENKNYAFDPGLGTKLGNDFAWLARRSIVTRGLIKFVAGVDLEEKFPLNLGSKQIDLFVVLDEVGEQLYKKIEIAEKEKGKILSFKEMFEVLENYRAQDEKVYGQYLKDKKFNQKQMHGGSRRNGVRRRRKLTRPDFHHLFHSS</sequence>
<dbReference type="RefSeq" id="WP_115362781.1">
    <property type="nucleotide sequence ID" value="NZ_QDKL01000003.1"/>
</dbReference>
<evidence type="ECO:0000313" key="1">
    <source>
        <dbReference type="EMBL" id="RZF20698.1"/>
    </source>
</evidence>
<comment type="caution">
    <text evidence="1">The sequence shown here is derived from an EMBL/GenBank/DDBJ whole genome shotgun (WGS) entry which is preliminary data.</text>
</comment>
<name>A0ABY0ICL7_9BACT</name>
<accession>A0ABY0ICL7</accession>
<gene>
    <name evidence="1" type="ORF">DAY19_11985</name>
</gene>
<evidence type="ECO:0000313" key="2">
    <source>
        <dbReference type="Proteomes" id="UP000443582"/>
    </source>
</evidence>
<organism evidence="1 2">
    <name type="scientific">Halobacteriovorax vibrionivorans</name>
    <dbReference type="NCBI Taxonomy" id="2152716"/>
    <lineage>
        <taxon>Bacteria</taxon>
        <taxon>Pseudomonadati</taxon>
        <taxon>Bdellovibrionota</taxon>
        <taxon>Bacteriovoracia</taxon>
        <taxon>Bacteriovoracales</taxon>
        <taxon>Halobacteriovoraceae</taxon>
        <taxon>Halobacteriovorax</taxon>
    </lineage>
</organism>
<keyword evidence="2" id="KW-1185">Reference proteome</keyword>
<dbReference type="Pfam" id="PF05708">
    <property type="entry name" value="Peptidase_C92"/>
    <property type="match status" value="1"/>
</dbReference>
<protein>
    <recommendedName>
        <fullName evidence="3">Permuted papain-like amidase enzyme, YaeF/YiiX, C92 family</fullName>
    </recommendedName>
</protein>
<reference evidence="2" key="1">
    <citation type="journal article" date="2019" name="Int. J. Syst. Evol. Microbiol.">
        <title>Halobacteriovorax valvorus sp. nov., a novel prokaryotic predator isolated from coastal seawater of China.</title>
        <authorList>
            <person name="Chen M.-X."/>
        </authorList>
    </citation>
    <scope>NUCLEOTIDE SEQUENCE [LARGE SCALE GENOMIC DNA]</scope>
    <source>
        <strain evidence="2">BL9</strain>
    </source>
</reference>
<dbReference type="InterPro" id="IPR038765">
    <property type="entry name" value="Papain-like_cys_pep_sf"/>
</dbReference>
<dbReference type="SUPFAM" id="SSF54001">
    <property type="entry name" value="Cysteine proteinases"/>
    <property type="match status" value="1"/>
</dbReference>
<dbReference type="EMBL" id="QDKL01000003">
    <property type="protein sequence ID" value="RZF20698.1"/>
    <property type="molecule type" value="Genomic_DNA"/>
</dbReference>